<protein>
    <submittedName>
        <fullName evidence="1">Uncharacterized protein</fullName>
    </submittedName>
</protein>
<proteinExistence type="predicted"/>
<reference evidence="1 2" key="1">
    <citation type="journal article" date="2023" name="Sci. Data">
        <title>Genome assembly of the Korean intertidal mud-creeper Batillaria attramentaria.</title>
        <authorList>
            <person name="Patra A.K."/>
            <person name="Ho P.T."/>
            <person name="Jun S."/>
            <person name="Lee S.J."/>
            <person name="Kim Y."/>
            <person name="Won Y.J."/>
        </authorList>
    </citation>
    <scope>NUCLEOTIDE SEQUENCE [LARGE SCALE GENOMIC DNA]</scope>
    <source>
        <strain evidence="1">Wonlab-2016</strain>
    </source>
</reference>
<dbReference type="AlphaFoldDB" id="A0ABD0M7H4"/>
<evidence type="ECO:0000313" key="1">
    <source>
        <dbReference type="EMBL" id="KAK7507324.1"/>
    </source>
</evidence>
<accession>A0ABD0M7H4</accession>
<evidence type="ECO:0000313" key="2">
    <source>
        <dbReference type="Proteomes" id="UP001519460"/>
    </source>
</evidence>
<gene>
    <name evidence="1" type="ORF">BaRGS_00001259</name>
</gene>
<sequence>MLPASSPIPARNNGFSPLLVFLPLAVPRRDAVSPLNALKSDDPCIVFPSATSGKATPKIVDCRNGQSADCICGAVLLLARQSLWFERQLIKLFWSHSEGKG</sequence>
<comment type="caution">
    <text evidence="1">The sequence shown here is derived from an EMBL/GenBank/DDBJ whole genome shotgun (WGS) entry which is preliminary data.</text>
</comment>
<dbReference type="Proteomes" id="UP001519460">
    <property type="component" value="Unassembled WGS sequence"/>
</dbReference>
<keyword evidence="2" id="KW-1185">Reference proteome</keyword>
<dbReference type="EMBL" id="JACVVK020000004">
    <property type="protein sequence ID" value="KAK7507324.1"/>
    <property type="molecule type" value="Genomic_DNA"/>
</dbReference>
<organism evidence="1 2">
    <name type="scientific">Batillaria attramentaria</name>
    <dbReference type="NCBI Taxonomy" id="370345"/>
    <lineage>
        <taxon>Eukaryota</taxon>
        <taxon>Metazoa</taxon>
        <taxon>Spiralia</taxon>
        <taxon>Lophotrochozoa</taxon>
        <taxon>Mollusca</taxon>
        <taxon>Gastropoda</taxon>
        <taxon>Caenogastropoda</taxon>
        <taxon>Sorbeoconcha</taxon>
        <taxon>Cerithioidea</taxon>
        <taxon>Batillariidae</taxon>
        <taxon>Batillaria</taxon>
    </lineage>
</organism>
<name>A0ABD0M7H4_9CAEN</name>